<gene>
    <name evidence="1" type="ORF">V5E97_35370</name>
</gene>
<sequence>MRHLVLFTTLGLAGLALPHDVNASPVTEHGYRFLGTVTEAYDNWGHGLFEGIEPGDPLIVDVRIGDGVVDLDPSTSQVHALTTGNLKPGEIWTGIMAGRFGMGTTSEASAELRIGDNESGAGGGLVDRFDLTYSFPFHSERTPLDRHVLKIHLVDHDATTFQGQLPPSLIHPSDFEEASFVWEGYQSAGDTTPIYRLAGHLEAIPEPGSMAVWGGLLAVGTICTRLRASKLKVPRRG</sequence>
<proteinExistence type="predicted"/>
<dbReference type="EMBL" id="CP155447">
    <property type="protein sequence ID" value="XBH03548.1"/>
    <property type="molecule type" value="Genomic_DNA"/>
</dbReference>
<protein>
    <recommendedName>
        <fullName evidence="2">PEP-CTERM sorting domain-containing protein</fullName>
    </recommendedName>
</protein>
<evidence type="ECO:0008006" key="2">
    <source>
        <dbReference type="Google" id="ProtNLM"/>
    </source>
</evidence>
<dbReference type="AlphaFoldDB" id="A0AAU7CDL9"/>
<accession>A0AAU7CDL9</accession>
<organism evidence="1">
    <name type="scientific">Singulisphaera sp. Ch08</name>
    <dbReference type="NCBI Taxonomy" id="3120278"/>
    <lineage>
        <taxon>Bacteria</taxon>
        <taxon>Pseudomonadati</taxon>
        <taxon>Planctomycetota</taxon>
        <taxon>Planctomycetia</taxon>
        <taxon>Isosphaerales</taxon>
        <taxon>Isosphaeraceae</taxon>
        <taxon>Singulisphaera</taxon>
    </lineage>
</organism>
<evidence type="ECO:0000313" key="1">
    <source>
        <dbReference type="EMBL" id="XBH03548.1"/>
    </source>
</evidence>
<reference evidence="1" key="1">
    <citation type="submission" date="2024-05" db="EMBL/GenBank/DDBJ databases">
        <title>Planctomycetes of the genus Singulisphaera possess chitinolytic capabilities.</title>
        <authorList>
            <person name="Ivanova A."/>
        </authorList>
    </citation>
    <scope>NUCLEOTIDE SEQUENCE</scope>
    <source>
        <strain evidence="1">Ch08T</strain>
    </source>
</reference>
<name>A0AAU7CDL9_9BACT</name>
<dbReference type="RefSeq" id="WP_406696283.1">
    <property type="nucleotide sequence ID" value="NZ_CP155447.1"/>
</dbReference>